<dbReference type="EC" id="6.3.2.-" evidence="7"/>
<dbReference type="Gene3D" id="3.90.190.20">
    <property type="entry name" value="Mur ligase, C-terminal domain"/>
    <property type="match status" value="1"/>
</dbReference>
<feature type="binding site" evidence="7">
    <location>
        <begin position="164"/>
        <end position="165"/>
    </location>
    <ligand>
        <name>UDP-N-acetyl-alpha-D-muramoyl-L-alanyl-D-glutamate</name>
        <dbReference type="ChEBI" id="CHEBI:83900"/>
    </ligand>
</feature>
<dbReference type="GO" id="GO:0000287">
    <property type="term" value="F:magnesium ion binding"/>
    <property type="evidence" value="ECO:0007669"/>
    <property type="project" value="UniProtKB-UniRule"/>
</dbReference>
<dbReference type="GO" id="GO:0009252">
    <property type="term" value="P:peptidoglycan biosynthetic process"/>
    <property type="evidence" value="ECO:0007669"/>
    <property type="project" value="UniProtKB-UniRule"/>
</dbReference>
<evidence type="ECO:0000259" key="10">
    <source>
        <dbReference type="Pfam" id="PF02875"/>
    </source>
</evidence>
<evidence type="ECO:0000256" key="3">
    <source>
        <dbReference type="ARBA" id="ARBA00022960"/>
    </source>
</evidence>
<evidence type="ECO:0000256" key="7">
    <source>
        <dbReference type="HAMAP-Rule" id="MF_00208"/>
    </source>
</evidence>
<dbReference type="NCBIfam" id="NF001126">
    <property type="entry name" value="PRK00139.1-4"/>
    <property type="match status" value="1"/>
</dbReference>
<name>A0A6J4Q8Q3_9ACTN</name>
<comment type="cofactor">
    <cofactor evidence="7">
        <name>Mg(2+)</name>
        <dbReference type="ChEBI" id="CHEBI:18420"/>
    </cofactor>
</comment>
<protein>
    <recommendedName>
        <fullName evidence="7">UDP-N-acetylmuramyl-tripeptide synthetase</fullName>
        <ecNumber evidence="7">6.3.2.-</ecNumber>
    </recommendedName>
    <alternativeName>
        <fullName evidence="7">UDP-MurNAc-tripeptide synthetase</fullName>
    </alternativeName>
</protein>
<dbReference type="SUPFAM" id="SSF53244">
    <property type="entry name" value="MurD-like peptide ligases, peptide-binding domain"/>
    <property type="match status" value="1"/>
</dbReference>
<dbReference type="InterPro" id="IPR013221">
    <property type="entry name" value="Mur_ligase_cen"/>
</dbReference>
<dbReference type="GO" id="GO:0005737">
    <property type="term" value="C:cytoplasm"/>
    <property type="evidence" value="ECO:0007669"/>
    <property type="project" value="UniProtKB-SubCell"/>
</dbReference>
<dbReference type="Pfam" id="PF08245">
    <property type="entry name" value="Mur_ligase_M"/>
    <property type="match status" value="1"/>
</dbReference>
<dbReference type="PANTHER" id="PTHR23135:SF4">
    <property type="entry name" value="UDP-N-ACETYLMURAMOYL-L-ALANYL-D-GLUTAMATE--2,6-DIAMINOPIMELATE LIGASE MURE HOMOLOG, CHLOROPLASTIC"/>
    <property type="match status" value="1"/>
</dbReference>
<feature type="domain" description="Mur ligase C-terminal" evidence="10">
    <location>
        <begin position="341"/>
        <end position="471"/>
    </location>
</feature>
<accession>A0A6J4Q8Q3</accession>
<evidence type="ECO:0000256" key="5">
    <source>
        <dbReference type="ARBA" id="ARBA00023306"/>
    </source>
</evidence>
<dbReference type="Gene3D" id="3.40.1390.10">
    <property type="entry name" value="MurE/MurF, N-terminal domain"/>
    <property type="match status" value="1"/>
</dbReference>
<organism evidence="12">
    <name type="scientific">uncultured Rubrobacteraceae bacterium</name>
    <dbReference type="NCBI Taxonomy" id="349277"/>
    <lineage>
        <taxon>Bacteria</taxon>
        <taxon>Bacillati</taxon>
        <taxon>Actinomycetota</taxon>
        <taxon>Rubrobacteria</taxon>
        <taxon>Rubrobacterales</taxon>
        <taxon>Rubrobacteraceae</taxon>
        <taxon>environmental samples</taxon>
    </lineage>
</organism>
<dbReference type="InterPro" id="IPR036615">
    <property type="entry name" value="Mur_ligase_C_dom_sf"/>
</dbReference>
<evidence type="ECO:0000256" key="6">
    <source>
        <dbReference type="ARBA" id="ARBA00023316"/>
    </source>
</evidence>
<feature type="binding site" evidence="7">
    <location>
        <position position="191"/>
    </location>
    <ligand>
        <name>UDP-N-acetyl-alpha-D-muramoyl-L-alanyl-D-glutamate</name>
        <dbReference type="ChEBI" id="CHEBI:83900"/>
    </ligand>
</feature>
<keyword evidence="4 7" id="KW-0573">Peptidoglycan synthesis</keyword>
<evidence type="ECO:0000256" key="4">
    <source>
        <dbReference type="ARBA" id="ARBA00022984"/>
    </source>
</evidence>
<dbReference type="PANTHER" id="PTHR23135">
    <property type="entry name" value="MUR LIGASE FAMILY MEMBER"/>
    <property type="match status" value="1"/>
</dbReference>
<sequence length="503" mass="53425">MRVPTLATLRVVVSVLRAQLARILGTEPPPGVEGVGGVTHDSRLVEPGFAFVAIPGYRRDGTEFIPEALRRGAALIVAERGLPPGVPAVVVPDARAALAALARAVFGEPSVEMSVYGVTGTNGKTTTSYALYSILAAAYAPEKCGLMTTAEVLFGGERRTPARTTPEATEVQGTLREMLDAGVEHTVLEVSSHGVALKRVTGTRFVGALFTNLTRDHLDLHGSMEEYYRAKRELFRWVGPRGPKLANVDDPYGRRIAEEIPGMETFGVAEDADYRVEGVRSARGGTAFLLRHPGGVLTVESPLLGGYNVENVAGAAALALALGVGEEALEQAVREMGQVPGRFERVVPGGRFGFEVIVDYAHTDVALDAALNVARGVADAGGGRVLCVFGAAGDRDVAKRPLMGRVASKLAESSIITTDDTYTEDPEKIAREVAAGSEGGRYEVVLDRRAAIRRALEAARPGDVVVVAGKGHERVQHLPGGDAPFHDASVVRELLEELEREDD</sequence>
<evidence type="ECO:0000259" key="9">
    <source>
        <dbReference type="Pfam" id="PF01225"/>
    </source>
</evidence>
<evidence type="ECO:0000256" key="2">
    <source>
        <dbReference type="ARBA" id="ARBA00022618"/>
    </source>
</evidence>
<dbReference type="GO" id="GO:0071555">
    <property type="term" value="P:cell wall organization"/>
    <property type="evidence" value="ECO:0007669"/>
    <property type="project" value="UniProtKB-KW"/>
</dbReference>
<comment type="pathway">
    <text evidence="7 8">Cell wall biogenesis; peptidoglycan biosynthesis.</text>
</comment>
<keyword evidence="7" id="KW-0067">ATP-binding</keyword>
<feature type="binding site" evidence="7">
    <location>
        <position position="42"/>
    </location>
    <ligand>
        <name>UDP-N-acetyl-alpha-D-muramoyl-L-alanyl-D-glutamate</name>
        <dbReference type="ChEBI" id="CHEBI:83900"/>
    </ligand>
</feature>
<dbReference type="InterPro" id="IPR036565">
    <property type="entry name" value="Mur-like_cat_sf"/>
</dbReference>
<proteinExistence type="inferred from homology"/>
<dbReference type="GO" id="GO:0051301">
    <property type="term" value="P:cell division"/>
    <property type="evidence" value="ECO:0007669"/>
    <property type="project" value="UniProtKB-KW"/>
</dbReference>
<keyword evidence="7" id="KW-0963">Cytoplasm</keyword>
<comment type="subcellular location">
    <subcellularLocation>
        <location evidence="7 8">Cytoplasm</location>
    </subcellularLocation>
</comment>
<dbReference type="GO" id="GO:0016881">
    <property type="term" value="F:acid-amino acid ligase activity"/>
    <property type="evidence" value="ECO:0007669"/>
    <property type="project" value="UniProtKB-UniRule"/>
</dbReference>
<dbReference type="EMBL" id="CADCVC010000088">
    <property type="protein sequence ID" value="CAA9437690.1"/>
    <property type="molecule type" value="Genomic_DNA"/>
</dbReference>
<dbReference type="GO" id="GO:0008360">
    <property type="term" value="P:regulation of cell shape"/>
    <property type="evidence" value="ECO:0007669"/>
    <property type="project" value="UniProtKB-KW"/>
</dbReference>
<evidence type="ECO:0000256" key="8">
    <source>
        <dbReference type="RuleBase" id="RU004135"/>
    </source>
</evidence>
<feature type="domain" description="Mur ligase central" evidence="11">
    <location>
        <begin position="118"/>
        <end position="319"/>
    </location>
</feature>
<dbReference type="InterPro" id="IPR000713">
    <property type="entry name" value="Mur_ligase_N"/>
</dbReference>
<dbReference type="InterPro" id="IPR035911">
    <property type="entry name" value="MurE/MurF_N"/>
</dbReference>
<evidence type="ECO:0000256" key="1">
    <source>
        <dbReference type="ARBA" id="ARBA00005898"/>
    </source>
</evidence>
<dbReference type="Gene3D" id="3.40.1190.10">
    <property type="entry name" value="Mur-like, catalytic domain"/>
    <property type="match status" value="1"/>
</dbReference>
<feature type="domain" description="Mur ligase N-terminal catalytic" evidence="9">
    <location>
        <begin position="37"/>
        <end position="104"/>
    </location>
</feature>
<keyword evidence="7 12" id="KW-0436">Ligase</keyword>
<reference evidence="12" key="1">
    <citation type="submission" date="2020-02" db="EMBL/GenBank/DDBJ databases">
        <authorList>
            <person name="Meier V. D."/>
        </authorList>
    </citation>
    <scope>NUCLEOTIDE SEQUENCE</scope>
    <source>
        <strain evidence="12">AVDCRST_MAG80</strain>
    </source>
</reference>
<keyword evidence="2 7" id="KW-0132">Cell division</keyword>
<evidence type="ECO:0000259" key="11">
    <source>
        <dbReference type="Pfam" id="PF08245"/>
    </source>
</evidence>
<keyword evidence="6 7" id="KW-0961">Cell wall biogenesis/degradation</keyword>
<dbReference type="InterPro" id="IPR004101">
    <property type="entry name" value="Mur_ligase_C"/>
</dbReference>
<dbReference type="Pfam" id="PF02875">
    <property type="entry name" value="Mur_ligase_C"/>
    <property type="match status" value="1"/>
</dbReference>
<feature type="modified residue" description="N6-carboxylysine" evidence="7">
    <location>
        <position position="231"/>
    </location>
</feature>
<dbReference type="Pfam" id="PF01225">
    <property type="entry name" value="Mur_ligase"/>
    <property type="match status" value="1"/>
</dbReference>
<gene>
    <name evidence="7" type="primary">murE</name>
    <name evidence="12" type="ORF">AVDCRST_MAG80-1042</name>
</gene>
<dbReference type="SUPFAM" id="SSF63418">
    <property type="entry name" value="MurE/MurF N-terminal domain"/>
    <property type="match status" value="1"/>
</dbReference>
<comment type="PTM">
    <text evidence="7">Carboxylation is probably crucial for Mg(2+) binding and, consequently, for the gamma-phosphate positioning of ATP.</text>
</comment>
<dbReference type="SUPFAM" id="SSF53623">
    <property type="entry name" value="MurD-like peptide ligases, catalytic domain"/>
    <property type="match status" value="1"/>
</dbReference>
<dbReference type="GO" id="GO:0005524">
    <property type="term" value="F:ATP binding"/>
    <property type="evidence" value="ECO:0007669"/>
    <property type="project" value="UniProtKB-UniRule"/>
</dbReference>
<keyword evidence="5 7" id="KW-0131">Cell cycle</keyword>
<comment type="caution">
    <text evidence="7">Lacks conserved residue(s) required for the propagation of feature annotation.</text>
</comment>
<feature type="binding site" evidence="7">
    <location>
        <begin position="120"/>
        <end position="126"/>
    </location>
    <ligand>
        <name>ATP</name>
        <dbReference type="ChEBI" id="CHEBI:30616"/>
    </ligand>
</feature>
<dbReference type="UniPathway" id="UPA00219"/>
<comment type="similarity">
    <text evidence="1 7">Belongs to the MurCDEF family. MurE subfamily.</text>
</comment>
<dbReference type="NCBIfam" id="TIGR01085">
    <property type="entry name" value="murE"/>
    <property type="match status" value="1"/>
</dbReference>
<dbReference type="AlphaFoldDB" id="A0A6J4Q8Q3"/>
<feature type="binding site" evidence="7">
    <location>
        <position position="199"/>
    </location>
    <ligand>
        <name>UDP-N-acetyl-alpha-D-muramoyl-L-alanyl-D-glutamate</name>
        <dbReference type="ChEBI" id="CHEBI:83900"/>
    </ligand>
</feature>
<evidence type="ECO:0000313" key="12">
    <source>
        <dbReference type="EMBL" id="CAA9437690.1"/>
    </source>
</evidence>
<dbReference type="InterPro" id="IPR005761">
    <property type="entry name" value="UDP-N-AcMur-Glu-dNH2Pim_ligase"/>
</dbReference>
<dbReference type="HAMAP" id="MF_00208">
    <property type="entry name" value="MurE"/>
    <property type="match status" value="1"/>
</dbReference>
<keyword evidence="3 7" id="KW-0133">Cell shape</keyword>
<keyword evidence="7" id="KW-0547">Nucleotide-binding</keyword>
<keyword evidence="7" id="KW-0460">Magnesium</keyword>
<comment type="function">
    <text evidence="7">Catalyzes the addition of an amino acid to the nucleotide precursor UDP-N-acetylmuramoyl-L-alanyl-D-glutamate (UMAG) in the biosynthesis of bacterial cell-wall peptidoglycan.</text>
</comment>